<evidence type="ECO:0000313" key="1">
    <source>
        <dbReference type="Proteomes" id="UP000515202"/>
    </source>
</evidence>
<sequence>MLAPSELPAPQSRAPVSAGGHLVNFNQIDIQADPGPLPTQTRIPCSEKCECSSQGAGIVAGTSGNPKGLLRGRSVCVGHADVHDLICLVPQCLMKRNYAAIELLRTLSKPRGHRWGCDLLLPSQSSLSCRSHNYQGDSAMLFHSHLFSGACRRIFYLQSRGLTAALPKTRQHSTWHAAPHKSSMQRLRAPGACTSAQSWTRKRACSFRGTCCGLPNS</sequence>
<protein>
    <submittedName>
        <fullName evidence="2">Uncharacterized protein LOC111745408 isoform X1</fullName>
    </submittedName>
</protein>
<evidence type="ECO:0000313" key="2">
    <source>
        <dbReference type="RefSeq" id="XP_023392145.1"/>
    </source>
</evidence>
<keyword evidence="1" id="KW-1185">Reference proteome</keyword>
<dbReference type="KEGG" id="pvp:111745408"/>
<proteinExistence type="predicted"/>
<accession>A0A6P6CYZ4</accession>
<dbReference type="Proteomes" id="UP000515202">
    <property type="component" value="Unplaced"/>
</dbReference>
<dbReference type="GeneID" id="111745408"/>
<dbReference type="AlphaFoldDB" id="A0A6P6CYZ4"/>
<organism evidence="1 2">
    <name type="scientific">Pteropus vampyrus</name>
    <name type="common">Large flying fox</name>
    <dbReference type="NCBI Taxonomy" id="132908"/>
    <lineage>
        <taxon>Eukaryota</taxon>
        <taxon>Metazoa</taxon>
        <taxon>Chordata</taxon>
        <taxon>Craniata</taxon>
        <taxon>Vertebrata</taxon>
        <taxon>Euteleostomi</taxon>
        <taxon>Mammalia</taxon>
        <taxon>Eutheria</taxon>
        <taxon>Laurasiatheria</taxon>
        <taxon>Chiroptera</taxon>
        <taxon>Yinpterochiroptera</taxon>
        <taxon>Pteropodoidea</taxon>
        <taxon>Pteropodidae</taxon>
        <taxon>Pteropodinae</taxon>
        <taxon>Pteropus</taxon>
    </lineage>
</organism>
<name>A0A6P6CYZ4_PTEVA</name>
<gene>
    <name evidence="2" type="primary">LOC111745408</name>
</gene>
<dbReference type="RefSeq" id="XP_023392145.1">
    <property type="nucleotide sequence ID" value="XM_023536377.1"/>
</dbReference>
<reference evidence="2" key="1">
    <citation type="submission" date="2025-08" db="UniProtKB">
        <authorList>
            <consortium name="RefSeq"/>
        </authorList>
    </citation>
    <scope>IDENTIFICATION</scope>
    <source>
        <tissue evidence="2">Kidney</tissue>
    </source>
</reference>